<dbReference type="EMBL" id="BPLR01000628">
    <property type="protein sequence ID" value="GIY96146.1"/>
    <property type="molecule type" value="Genomic_DNA"/>
</dbReference>
<name>A0AAV4XMG0_CAEEX</name>
<feature type="region of interest" description="Disordered" evidence="1">
    <location>
        <begin position="75"/>
        <end position="125"/>
    </location>
</feature>
<reference evidence="2 3" key="1">
    <citation type="submission" date="2021-06" db="EMBL/GenBank/DDBJ databases">
        <title>Caerostris extrusa draft genome.</title>
        <authorList>
            <person name="Kono N."/>
            <person name="Arakawa K."/>
        </authorList>
    </citation>
    <scope>NUCLEOTIDE SEQUENCE [LARGE SCALE GENOMIC DNA]</scope>
</reference>
<sequence>MGTQRNVHAIHQLVHPIKSAPRGETKSINSQANFDNRCDIENDLSSRKNEYFSNKPNKGLSLEIQFKTIHQLVHPIKSAPRGETKSSNTWQTSTIDGENSSLCAKPFQQTNSSAPRAKKRNLFEV</sequence>
<evidence type="ECO:0000256" key="1">
    <source>
        <dbReference type="SAM" id="MobiDB-lite"/>
    </source>
</evidence>
<organism evidence="2 3">
    <name type="scientific">Caerostris extrusa</name>
    <name type="common">Bark spider</name>
    <name type="synonym">Caerostris bankana</name>
    <dbReference type="NCBI Taxonomy" id="172846"/>
    <lineage>
        <taxon>Eukaryota</taxon>
        <taxon>Metazoa</taxon>
        <taxon>Ecdysozoa</taxon>
        <taxon>Arthropoda</taxon>
        <taxon>Chelicerata</taxon>
        <taxon>Arachnida</taxon>
        <taxon>Araneae</taxon>
        <taxon>Araneomorphae</taxon>
        <taxon>Entelegynae</taxon>
        <taxon>Araneoidea</taxon>
        <taxon>Araneidae</taxon>
        <taxon>Caerostris</taxon>
    </lineage>
</organism>
<protein>
    <submittedName>
        <fullName evidence="2">Uncharacterized protein</fullName>
    </submittedName>
</protein>
<feature type="compositionally biased region" description="Basic residues" evidence="1">
    <location>
        <begin position="116"/>
        <end position="125"/>
    </location>
</feature>
<dbReference type="Proteomes" id="UP001054945">
    <property type="component" value="Unassembled WGS sequence"/>
</dbReference>
<comment type="caution">
    <text evidence="2">The sequence shown here is derived from an EMBL/GenBank/DDBJ whole genome shotgun (WGS) entry which is preliminary data.</text>
</comment>
<proteinExistence type="predicted"/>
<evidence type="ECO:0000313" key="3">
    <source>
        <dbReference type="Proteomes" id="UP001054945"/>
    </source>
</evidence>
<evidence type="ECO:0000313" key="2">
    <source>
        <dbReference type="EMBL" id="GIY96146.1"/>
    </source>
</evidence>
<feature type="compositionally biased region" description="Polar residues" evidence="1">
    <location>
        <begin position="85"/>
        <end position="114"/>
    </location>
</feature>
<keyword evidence="3" id="KW-1185">Reference proteome</keyword>
<accession>A0AAV4XMG0</accession>
<gene>
    <name evidence="2" type="ORF">CEXT_639941</name>
</gene>
<dbReference type="AlphaFoldDB" id="A0AAV4XMG0"/>